<feature type="domain" description="AB hydrolase-1" evidence="1">
    <location>
        <begin position="5"/>
        <end position="102"/>
    </location>
</feature>
<accession>A0A1I4G3H8</accession>
<gene>
    <name evidence="2" type="ORF">SAMN05192568_1002127</name>
</gene>
<dbReference type="Gene3D" id="3.40.50.1820">
    <property type="entry name" value="alpha/beta hydrolase"/>
    <property type="match status" value="1"/>
</dbReference>
<dbReference type="InterPro" id="IPR000073">
    <property type="entry name" value="AB_hydrolase_1"/>
</dbReference>
<dbReference type="Proteomes" id="UP000199048">
    <property type="component" value="Unassembled WGS sequence"/>
</dbReference>
<dbReference type="AlphaFoldDB" id="A0A1I4G3H8"/>
<dbReference type="EMBL" id="FOTK01000002">
    <property type="protein sequence ID" value="SFL23601.1"/>
    <property type="molecule type" value="Genomic_DNA"/>
</dbReference>
<dbReference type="PANTHER" id="PTHR37946">
    <property type="entry name" value="SLL1969 PROTEIN"/>
    <property type="match status" value="1"/>
</dbReference>
<dbReference type="RefSeq" id="WP_092036984.1">
    <property type="nucleotide sequence ID" value="NZ_FOTK01000002.1"/>
</dbReference>
<proteinExistence type="predicted"/>
<dbReference type="SUPFAM" id="SSF53474">
    <property type="entry name" value="alpha/beta-Hydrolases"/>
    <property type="match status" value="1"/>
</dbReference>
<evidence type="ECO:0000313" key="2">
    <source>
        <dbReference type="EMBL" id="SFL23601.1"/>
    </source>
</evidence>
<keyword evidence="2" id="KW-0378">Hydrolase</keyword>
<dbReference type="InterPro" id="IPR029058">
    <property type="entry name" value="AB_hydrolase_fold"/>
</dbReference>
<sequence length="213" mass="22261">MPGDSVILLHGLGRTAASLARMRAALTASGYRAVALDYPSTRHALPDLAASLGPRVAAIAHETPGAVHLVGHSMGGLLARALIAQARPERLGRLVMLGPPNRGSEIVDRLGHLRLYRRILGPAGLMLGTGTVPTWPEPDYAIGVIAGTRTVDPVGWLMLPRPNDGRVSVAATRIAGLQGHLVLPVSHALMMNHPTVIAQTLRFLATGAFACGG</sequence>
<dbReference type="Pfam" id="PF00561">
    <property type="entry name" value="Abhydrolase_1"/>
    <property type="match status" value="1"/>
</dbReference>
<dbReference type="PANTHER" id="PTHR37946:SF1">
    <property type="entry name" value="SLL1969 PROTEIN"/>
    <property type="match status" value="1"/>
</dbReference>
<evidence type="ECO:0000259" key="1">
    <source>
        <dbReference type="Pfam" id="PF00561"/>
    </source>
</evidence>
<dbReference type="GO" id="GO:0016787">
    <property type="term" value="F:hydrolase activity"/>
    <property type="evidence" value="ECO:0007669"/>
    <property type="project" value="UniProtKB-KW"/>
</dbReference>
<evidence type="ECO:0000313" key="3">
    <source>
        <dbReference type="Proteomes" id="UP000199048"/>
    </source>
</evidence>
<organism evidence="2 3">
    <name type="scientific">Methylobacterium pseudosasicola</name>
    <dbReference type="NCBI Taxonomy" id="582667"/>
    <lineage>
        <taxon>Bacteria</taxon>
        <taxon>Pseudomonadati</taxon>
        <taxon>Pseudomonadota</taxon>
        <taxon>Alphaproteobacteria</taxon>
        <taxon>Hyphomicrobiales</taxon>
        <taxon>Methylobacteriaceae</taxon>
        <taxon>Methylobacterium</taxon>
    </lineage>
</organism>
<dbReference type="OrthoDB" id="556502at2"/>
<dbReference type="STRING" id="582667.SAMN05192568_1002127"/>
<keyword evidence="3" id="KW-1185">Reference proteome</keyword>
<protein>
    <submittedName>
        <fullName evidence="2">Alpha/beta hydrolase family protein</fullName>
    </submittedName>
</protein>
<reference evidence="3" key="1">
    <citation type="submission" date="2016-10" db="EMBL/GenBank/DDBJ databases">
        <authorList>
            <person name="Varghese N."/>
            <person name="Submissions S."/>
        </authorList>
    </citation>
    <scope>NUCLEOTIDE SEQUENCE [LARGE SCALE GENOMIC DNA]</scope>
    <source>
        <strain evidence="3">BL36</strain>
    </source>
</reference>
<name>A0A1I4G3H8_9HYPH</name>